<protein>
    <recommendedName>
        <fullName evidence="2">UPF0291 protein SAMN05720606_12064</fullName>
    </recommendedName>
</protein>
<comment type="subcellular location">
    <subcellularLocation>
        <location evidence="2">Cytoplasm</location>
    </subcellularLocation>
</comment>
<dbReference type="STRING" id="582692.SAMN05720606_12064"/>
<name>A0A1G5L5D7_9BACL</name>
<dbReference type="Proteomes" id="UP000198538">
    <property type="component" value="Unassembled WGS sequence"/>
</dbReference>
<evidence type="ECO:0000313" key="4">
    <source>
        <dbReference type="EMBL" id="SCZ08193.1"/>
    </source>
</evidence>
<organism evidence="4 5">
    <name type="scientific">Paenibacillus polysaccharolyticus</name>
    <dbReference type="NCBI Taxonomy" id="582692"/>
    <lineage>
        <taxon>Bacteria</taxon>
        <taxon>Bacillati</taxon>
        <taxon>Bacillota</taxon>
        <taxon>Bacilli</taxon>
        <taxon>Bacillales</taxon>
        <taxon>Paenibacillaceae</taxon>
        <taxon>Paenibacillus</taxon>
    </lineage>
</organism>
<sequence>MMIPTLTRINELARKAKAGGLTEMEQAEQTRLRQEYLQTFRGSVNDILLNATIYDPNGDDVTPDKLKQEQASRQNP</sequence>
<evidence type="ECO:0000313" key="5">
    <source>
        <dbReference type="Proteomes" id="UP000198538"/>
    </source>
</evidence>
<dbReference type="SUPFAM" id="SSF158221">
    <property type="entry name" value="YnzC-like"/>
    <property type="match status" value="1"/>
</dbReference>
<reference evidence="5" key="1">
    <citation type="submission" date="2016-10" db="EMBL/GenBank/DDBJ databases">
        <authorList>
            <person name="Varghese N."/>
            <person name="Submissions S."/>
        </authorList>
    </citation>
    <scope>NUCLEOTIDE SEQUENCE [LARGE SCALE GENOMIC DNA]</scope>
    <source>
        <strain evidence="5">BL9</strain>
    </source>
</reference>
<dbReference type="InterPro" id="IPR009242">
    <property type="entry name" value="DUF896"/>
</dbReference>
<keyword evidence="1 2" id="KW-0963">Cytoplasm</keyword>
<evidence type="ECO:0000256" key="2">
    <source>
        <dbReference type="HAMAP-Rule" id="MF_01103"/>
    </source>
</evidence>
<dbReference type="Pfam" id="PF05979">
    <property type="entry name" value="DUF896"/>
    <property type="match status" value="1"/>
</dbReference>
<keyword evidence="5" id="KW-1185">Reference proteome</keyword>
<dbReference type="GO" id="GO:0005737">
    <property type="term" value="C:cytoplasm"/>
    <property type="evidence" value="ECO:0007669"/>
    <property type="project" value="UniProtKB-SubCell"/>
</dbReference>
<evidence type="ECO:0000256" key="3">
    <source>
        <dbReference type="SAM" id="MobiDB-lite"/>
    </source>
</evidence>
<dbReference type="EMBL" id="FMVM01000020">
    <property type="protein sequence ID" value="SCZ08193.1"/>
    <property type="molecule type" value="Genomic_DNA"/>
</dbReference>
<dbReference type="PANTHER" id="PTHR37300">
    <property type="entry name" value="UPF0291 PROTEIN CBO2609/CLC_2481"/>
    <property type="match status" value="1"/>
</dbReference>
<gene>
    <name evidence="4" type="ORF">SAMN05720606_12064</name>
</gene>
<dbReference type="AlphaFoldDB" id="A0A1G5L5D7"/>
<proteinExistence type="inferred from homology"/>
<comment type="similarity">
    <text evidence="2">Belongs to the UPF0291 family.</text>
</comment>
<dbReference type="Gene3D" id="1.10.287.540">
    <property type="entry name" value="Helix hairpin bin"/>
    <property type="match status" value="1"/>
</dbReference>
<dbReference type="HAMAP" id="MF_01103">
    <property type="entry name" value="UPF0291"/>
    <property type="match status" value="1"/>
</dbReference>
<feature type="region of interest" description="Disordered" evidence="3">
    <location>
        <begin position="55"/>
        <end position="76"/>
    </location>
</feature>
<accession>A0A1G5L5D7</accession>
<dbReference type="PANTHER" id="PTHR37300:SF1">
    <property type="entry name" value="UPF0291 PROTEIN YNZC"/>
    <property type="match status" value="1"/>
</dbReference>
<evidence type="ECO:0000256" key="1">
    <source>
        <dbReference type="ARBA" id="ARBA00022490"/>
    </source>
</evidence>